<dbReference type="OrthoDB" id="1667110at2759"/>
<evidence type="ECO:0000313" key="6">
    <source>
        <dbReference type="EMBL" id="TFK96338.1"/>
    </source>
</evidence>
<evidence type="ECO:0000256" key="4">
    <source>
        <dbReference type="SAM" id="MobiDB-lite"/>
    </source>
</evidence>
<feature type="domain" description="JmjC" evidence="5">
    <location>
        <begin position="409"/>
        <end position="585"/>
    </location>
</feature>
<feature type="region of interest" description="Disordered" evidence="4">
    <location>
        <begin position="228"/>
        <end position="282"/>
    </location>
</feature>
<evidence type="ECO:0000256" key="1">
    <source>
        <dbReference type="ARBA" id="ARBA00004123"/>
    </source>
</evidence>
<evidence type="ECO:0000256" key="2">
    <source>
        <dbReference type="ARBA" id="ARBA00022723"/>
    </source>
</evidence>
<dbReference type="SUPFAM" id="SSF51197">
    <property type="entry name" value="Clavaminate synthase-like"/>
    <property type="match status" value="1"/>
</dbReference>
<dbReference type="EMBL" id="ML178862">
    <property type="protein sequence ID" value="TFK96338.1"/>
    <property type="molecule type" value="Genomic_DNA"/>
</dbReference>
<gene>
    <name evidence="6" type="ORF">BDV98DRAFT_614424</name>
</gene>
<evidence type="ECO:0000259" key="5">
    <source>
        <dbReference type="PROSITE" id="PS51184"/>
    </source>
</evidence>
<keyword evidence="2" id="KW-0479">Metal-binding</keyword>
<dbReference type="PROSITE" id="PS51184">
    <property type="entry name" value="JMJC"/>
    <property type="match status" value="1"/>
</dbReference>
<dbReference type="GO" id="GO:0032454">
    <property type="term" value="F:histone H3K9 demethylase activity"/>
    <property type="evidence" value="ECO:0007669"/>
    <property type="project" value="InterPro"/>
</dbReference>
<evidence type="ECO:0000256" key="3">
    <source>
        <dbReference type="ARBA" id="ARBA00023242"/>
    </source>
</evidence>
<feature type="compositionally biased region" description="Low complexity" evidence="4">
    <location>
        <begin position="239"/>
        <end position="253"/>
    </location>
</feature>
<dbReference type="AlphaFoldDB" id="A0A5C3Q802"/>
<dbReference type="GO" id="GO:0006357">
    <property type="term" value="P:regulation of transcription by RNA polymerase II"/>
    <property type="evidence" value="ECO:0007669"/>
    <property type="project" value="TreeGrafter"/>
</dbReference>
<reference evidence="6 7" key="1">
    <citation type="journal article" date="2019" name="Nat. Ecol. Evol.">
        <title>Megaphylogeny resolves global patterns of mushroom evolution.</title>
        <authorList>
            <person name="Varga T."/>
            <person name="Krizsan K."/>
            <person name="Foldi C."/>
            <person name="Dima B."/>
            <person name="Sanchez-Garcia M."/>
            <person name="Sanchez-Ramirez S."/>
            <person name="Szollosi G.J."/>
            <person name="Szarkandi J.G."/>
            <person name="Papp V."/>
            <person name="Albert L."/>
            <person name="Andreopoulos W."/>
            <person name="Angelini C."/>
            <person name="Antonin V."/>
            <person name="Barry K.W."/>
            <person name="Bougher N.L."/>
            <person name="Buchanan P."/>
            <person name="Buyck B."/>
            <person name="Bense V."/>
            <person name="Catcheside P."/>
            <person name="Chovatia M."/>
            <person name="Cooper J."/>
            <person name="Damon W."/>
            <person name="Desjardin D."/>
            <person name="Finy P."/>
            <person name="Geml J."/>
            <person name="Haridas S."/>
            <person name="Hughes K."/>
            <person name="Justo A."/>
            <person name="Karasinski D."/>
            <person name="Kautmanova I."/>
            <person name="Kiss B."/>
            <person name="Kocsube S."/>
            <person name="Kotiranta H."/>
            <person name="LaButti K.M."/>
            <person name="Lechner B.E."/>
            <person name="Liimatainen K."/>
            <person name="Lipzen A."/>
            <person name="Lukacs Z."/>
            <person name="Mihaltcheva S."/>
            <person name="Morgado L.N."/>
            <person name="Niskanen T."/>
            <person name="Noordeloos M.E."/>
            <person name="Ohm R.A."/>
            <person name="Ortiz-Santana B."/>
            <person name="Ovrebo C."/>
            <person name="Racz N."/>
            <person name="Riley R."/>
            <person name="Savchenko A."/>
            <person name="Shiryaev A."/>
            <person name="Soop K."/>
            <person name="Spirin V."/>
            <person name="Szebenyi C."/>
            <person name="Tomsovsky M."/>
            <person name="Tulloss R.E."/>
            <person name="Uehling J."/>
            <person name="Grigoriev I.V."/>
            <person name="Vagvolgyi C."/>
            <person name="Papp T."/>
            <person name="Martin F.M."/>
            <person name="Miettinen O."/>
            <person name="Hibbett D.S."/>
            <person name="Nagy L.G."/>
        </authorList>
    </citation>
    <scope>NUCLEOTIDE SEQUENCE [LARGE SCALE GENOMIC DNA]</scope>
    <source>
        <strain evidence="6 7">CBS 309.79</strain>
    </source>
</reference>
<dbReference type="GO" id="GO:0046872">
    <property type="term" value="F:metal ion binding"/>
    <property type="evidence" value="ECO:0007669"/>
    <property type="project" value="UniProtKB-KW"/>
</dbReference>
<protein>
    <submittedName>
        <fullName evidence="6">Clavaminate synthase-like protein</fullName>
    </submittedName>
</protein>
<dbReference type="SMART" id="SM00558">
    <property type="entry name" value="JmjC"/>
    <property type="match status" value="1"/>
</dbReference>
<dbReference type="GO" id="GO:0000118">
    <property type="term" value="C:histone deacetylase complex"/>
    <property type="evidence" value="ECO:0007669"/>
    <property type="project" value="TreeGrafter"/>
</dbReference>
<organism evidence="6 7">
    <name type="scientific">Pterulicium gracile</name>
    <dbReference type="NCBI Taxonomy" id="1884261"/>
    <lineage>
        <taxon>Eukaryota</taxon>
        <taxon>Fungi</taxon>
        <taxon>Dikarya</taxon>
        <taxon>Basidiomycota</taxon>
        <taxon>Agaricomycotina</taxon>
        <taxon>Agaricomycetes</taxon>
        <taxon>Agaricomycetidae</taxon>
        <taxon>Agaricales</taxon>
        <taxon>Pleurotineae</taxon>
        <taxon>Pterulaceae</taxon>
        <taxon>Pterulicium</taxon>
    </lineage>
</organism>
<keyword evidence="7" id="KW-1185">Reference proteome</keyword>
<keyword evidence="3" id="KW-0539">Nucleus</keyword>
<comment type="subcellular location">
    <subcellularLocation>
        <location evidence="1">Nucleus</location>
    </subcellularLocation>
</comment>
<dbReference type="GO" id="GO:0031490">
    <property type="term" value="F:chromatin DNA binding"/>
    <property type="evidence" value="ECO:0007669"/>
    <property type="project" value="TreeGrafter"/>
</dbReference>
<dbReference type="GO" id="GO:0003712">
    <property type="term" value="F:transcription coregulator activity"/>
    <property type="evidence" value="ECO:0007669"/>
    <property type="project" value="TreeGrafter"/>
</dbReference>
<dbReference type="InterPro" id="IPR003347">
    <property type="entry name" value="JmjC_dom"/>
</dbReference>
<name>A0A5C3Q802_9AGAR</name>
<evidence type="ECO:0000313" key="7">
    <source>
        <dbReference type="Proteomes" id="UP000305067"/>
    </source>
</evidence>
<dbReference type="PANTHER" id="PTHR12549">
    <property type="entry name" value="JMJC DOMAIN-CONTAINING HISTONE DEMETHYLATION PROTEIN"/>
    <property type="match status" value="1"/>
</dbReference>
<dbReference type="InterPro" id="IPR045109">
    <property type="entry name" value="LSDs-like"/>
</dbReference>
<dbReference type="STRING" id="1884261.A0A5C3Q802"/>
<proteinExistence type="predicted"/>
<sequence length="634" mass="72162">MSARYKHEKFTKCLSCTRRWAGDTCRFQNLRLWLRNKETGQAQGTSFTKAVVVKQQEMRYPRNWNVELLSQHASIIKYTVARALLPVLRIELAHLNIDAPPTGVVHRMRETECRATCDTCLTSLFSQSWMCMLCGREQCADCYEKMKDLTFVEKNAPADRRAASLARRERHVHANPAFFTCGSKKDHAWDSFFPVSRFSKPELIEAIAGMEHTLRYGKQALPQRYQPISNASSPEAVPSSTRSMSSGDSSSGGPLTPPDYSTSVFSPEPKTLSLNGRPHPRNKHDVGEIPYYELNNFRFEQVTRDVFRSMWANGVPFVVTGLQERLKLPWTPQYFMDTYGDQSCLIIECQDDTNQTTTVRDFFSQFGQHSSRKGCWKLKDWPPTSDFRTAFPELYEDFSQALPMPDYVRRDGVLNIASHFPMNTIVPDLGPKMYNAMASNTETGSKGSTRLHMDMADAMNIMTYAAPKEDGTPGCAAWDLFRAEDSDKIRQFLKSRTSTPAVKGGPPQDPIHSQQLYLDDTLRKALFDEFGVKSFRFYQQAGEAVFIPAGCAHQVSNLSDCIKIAVDFVSPENIDRCERLTREFREQNHALAWKEDVLQLRSMMWFAWQSCERQEKMNGWAAGEDRVEGVVGTA</sequence>
<dbReference type="GO" id="GO:0000785">
    <property type="term" value="C:chromatin"/>
    <property type="evidence" value="ECO:0007669"/>
    <property type="project" value="TreeGrafter"/>
</dbReference>
<dbReference type="Pfam" id="PF02373">
    <property type="entry name" value="JmjC"/>
    <property type="match status" value="1"/>
</dbReference>
<dbReference type="PANTHER" id="PTHR12549:SF38">
    <property type="entry name" value="JMJC DOMAIN-CONTAINING HISTONE DEMETHYLASE 2, ISOFORM A"/>
    <property type="match status" value="1"/>
</dbReference>
<accession>A0A5C3Q802</accession>
<dbReference type="Proteomes" id="UP000305067">
    <property type="component" value="Unassembled WGS sequence"/>
</dbReference>
<dbReference type="Gene3D" id="2.60.120.650">
    <property type="entry name" value="Cupin"/>
    <property type="match status" value="1"/>
</dbReference>